<sequence>MSTHPLIAVIGTTGVGKSRLAVDLAQALSSGLHHWKRGRVLNADAMQVYQGLDIITNKISEEEKCGIEHCLMAFKEPGNEYVVGEWINDATSLIEKSHKEQVLPIVAGGTLYWVQHLIFPDRLASNLSVNLQGLSPNEYPTPSNTLHAALSTLPDNLATIYSALPDRGSVSSLSEQEAFELHSLLSHIDPDMGSRWHWRDSRKILRSLEITKETGLRASEVVNLQDSQPSLPRFRTLIFWIYADREKLEPRLDDRVDTMLTSGLISELIHLRRIASKLPSTEQKPDFTQGIFQAIGYKEFSAYLSQLPPEDPTPSSIPWTSPSFIAGLESMKLSTKQYAKKQIKWINNRLIPAVNASSLLYMRKRGASGEVAELAQTGAQLYLLDATELGDAWETNVRDVAVSIMNKFLNDEEMPNPLTTSDAARRMLNVETTSLRPTEVLQARRKRICMVCTTDPARPMMLEEGREWEIHIKTRAHRNRDGRDKHMEDIKRRREEALLRAAQRTEVTVSSGDALG</sequence>
<dbReference type="HAMAP" id="MF_00185">
    <property type="entry name" value="IPP_trans"/>
    <property type="match status" value="1"/>
</dbReference>
<reference evidence="5" key="1">
    <citation type="journal article" date="2020" name="Nat. Commun.">
        <title>Large-scale genome sequencing of mycorrhizal fungi provides insights into the early evolution of symbiotic traits.</title>
        <authorList>
            <person name="Miyauchi S."/>
            <person name="Kiss E."/>
            <person name="Kuo A."/>
            <person name="Drula E."/>
            <person name="Kohler A."/>
            <person name="Sanchez-Garcia M."/>
            <person name="Morin E."/>
            <person name="Andreopoulos B."/>
            <person name="Barry K.W."/>
            <person name="Bonito G."/>
            <person name="Buee M."/>
            <person name="Carver A."/>
            <person name="Chen C."/>
            <person name="Cichocki N."/>
            <person name="Clum A."/>
            <person name="Culley D."/>
            <person name="Crous P.W."/>
            <person name="Fauchery L."/>
            <person name="Girlanda M."/>
            <person name="Hayes R.D."/>
            <person name="Keri Z."/>
            <person name="LaButti K."/>
            <person name="Lipzen A."/>
            <person name="Lombard V."/>
            <person name="Magnuson J."/>
            <person name="Maillard F."/>
            <person name="Murat C."/>
            <person name="Nolan M."/>
            <person name="Ohm R.A."/>
            <person name="Pangilinan J."/>
            <person name="Pereira M.F."/>
            <person name="Perotto S."/>
            <person name="Peter M."/>
            <person name="Pfister S."/>
            <person name="Riley R."/>
            <person name="Sitrit Y."/>
            <person name="Stielow J.B."/>
            <person name="Szollosi G."/>
            <person name="Zifcakova L."/>
            <person name="Stursova M."/>
            <person name="Spatafora J.W."/>
            <person name="Tedersoo L."/>
            <person name="Vaario L.M."/>
            <person name="Yamada A."/>
            <person name="Yan M."/>
            <person name="Wang P."/>
            <person name="Xu J."/>
            <person name="Bruns T."/>
            <person name="Baldrian P."/>
            <person name="Vilgalys R."/>
            <person name="Dunand C."/>
            <person name="Henrissat B."/>
            <person name="Grigoriev I.V."/>
            <person name="Hibbett D."/>
            <person name="Nagy L.G."/>
            <person name="Martin F.M."/>
        </authorList>
    </citation>
    <scope>NUCLEOTIDE SEQUENCE</scope>
    <source>
        <strain evidence="5">UP504</strain>
    </source>
</reference>
<dbReference type="AlphaFoldDB" id="A0A9P6DZL2"/>
<evidence type="ECO:0000313" key="5">
    <source>
        <dbReference type="EMBL" id="KAF9520656.1"/>
    </source>
</evidence>
<evidence type="ECO:0000313" key="6">
    <source>
        <dbReference type="Proteomes" id="UP000886523"/>
    </source>
</evidence>
<dbReference type="Proteomes" id="UP000886523">
    <property type="component" value="Unassembled WGS sequence"/>
</dbReference>
<protein>
    <recommendedName>
        <fullName evidence="7">tRNA isopentenyltransferase</fullName>
    </recommendedName>
</protein>
<evidence type="ECO:0000256" key="2">
    <source>
        <dbReference type="ARBA" id="ARBA00022679"/>
    </source>
</evidence>
<dbReference type="GO" id="GO:0006400">
    <property type="term" value="P:tRNA modification"/>
    <property type="evidence" value="ECO:0007669"/>
    <property type="project" value="TreeGrafter"/>
</dbReference>
<dbReference type="GO" id="GO:0052381">
    <property type="term" value="F:tRNA dimethylallyltransferase activity"/>
    <property type="evidence" value="ECO:0007669"/>
    <property type="project" value="InterPro"/>
</dbReference>
<dbReference type="GO" id="GO:0005524">
    <property type="term" value="F:ATP binding"/>
    <property type="evidence" value="ECO:0007669"/>
    <property type="project" value="UniProtKB-KW"/>
</dbReference>
<evidence type="ECO:0000256" key="1">
    <source>
        <dbReference type="ARBA" id="ARBA00005842"/>
    </source>
</evidence>
<organism evidence="5 6">
    <name type="scientific">Hydnum rufescens UP504</name>
    <dbReference type="NCBI Taxonomy" id="1448309"/>
    <lineage>
        <taxon>Eukaryota</taxon>
        <taxon>Fungi</taxon>
        <taxon>Dikarya</taxon>
        <taxon>Basidiomycota</taxon>
        <taxon>Agaricomycotina</taxon>
        <taxon>Agaricomycetes</taxon>
        <taxon>Cantharellales</taxon>
        <taxon>Hydnaceae</taxon>
        <taxon>Hydnum</taxon>
    </lineage>
</organism>
<dbReference type="Gene3D" id="3.40.50.300">
    <property type="entry name" value="P-loop containing nucleotide triphosphate hydrolases"/>
    <property type="match status" value="1"/>
</dbReference>
<accession>A0A9P6DZL2</accession>
<evidence type="ECO:0000256" key="3">
    <source>
        <dbReference type="ARBA" id="ARBA00022741"/>
    </source>
</evidence>
<dbReference type="Gene3D" id="3.30.160.60">
    <property type="entry name" value="Classic Zinc Finger"/>
    <property type="match status" value="1"/>
</dbReference>
<dbReference type="EMBL" id="MU128911">
    <property type="protein sequence ID" value="KAF9520656.1"/>
    <property type="molecule type" value="Genomic_DNA"/>
</dbReference>
<comment type="caution">
    <text evidence="5">The sequence shown here is derived from an EMBL/GenBank/DDBJ whole genome shotgun (WGS) entry which is preliminary data.</text>
</comment>
<dbReference type="OrthoDB" id="775260at2759"/>
<dbReference type="InterPro" id="IPR018022">
    <property type="entry name" value="IPT"/>
</dbReference>
<dbReference type="SUPFAM" id="SSF52540">
    <property type="entry name" value="P-loop containing nucleoside triphosphate hydrolases"/>
    <property type="match status" value="1"/>
</dbReference>
<comment type="similarity">
    <text evidence="1">Belongs to the IPP transferase family.</text>
</comment>
<dbReference type="PANTHER" id="PTHR11088:SF89">
    <property type="entry name" value="TRNA DIMETHYLALLYLTRANSFERASE"/>
    <property type="match status" value="1"/>
</dbReference>
<name>A0A9P6DZL2_9AGAM</name>
<dbReference type="PANTHER" id="PTHR11088">
    <property type="entry name" value="TRNA DIMETHYLALLYLTRANSFERASE"/>
    <property type="match status" value="1"/>
</dbReference>
<evidence type="ECO:0008006" key="7">
    <source>
        <dbReference type="Google" id="ProtNLM"/>
    </source>
</evidence>
<dbReference type="InterPro" id="IPR027417">
    <property type="entry name" value="P-loop_NTPase"/>
</dbReference>
<keyword evidence="3" id="KW-0547">Nucleotide-binding</keyword>
<dbReference type="InterPro" id="IPR039657">
    <property type="entry name" value="Dimethylallyltransferase"/>
</dbReference>
<evidence type="ECO:0000256" key="4">
    <source>
        <dbReference type="ARBA" id="ARBA00022840"/>
    </source>
</evidence>
<proteinExistence type="inferred from homology"/>
<dbReference type="GO" id="GO:0005739">
    <property type="term" value="C:mitochondrion"/>
    <property type="evidence" value="ECO:0007669"/>
    <property type="project" value="TreeGrafter"/>
</dbReference>
<keyword evidence="6" id="KW-1185">Reference proteome</keyword>
<dbReference type="Gene3D" id="1.10.20.140">
    <property type="match status" value="1"/>
</dbReference>
<gene>
    <name evidence="5" type="ORF">BS47DRAFT_1481398</name>
</gene>
<dbReference type="Pfam" id="PF01715">
    <property type="entry name" value="IPPT"/>
    <property type="match status" value="1"/>
</dbReference>
<keyword evidence="4" id="KW-0067">ATP-binding</keyword>
<keyword evidence="2" id="KW-0808">Transferase</keyword>